<dbReference type="AlphaFoldDB" id="A0A2R5GUL4"/>
<proteinExistence type="predicted"/>
<protein>
    <submittedName>
        <fullName evidence="7">RING-H2 finger protein ATL32</fullName>
    </submittedName>
</protein>
<organism evidence="7 8">
    <name type="scientific">Hondaea fermentalgiana</name>
    <dbReference type="NCBI Taxonomy" id="2315210"/>
    <lineage>
        <taxon>Eukaryota</taxon>
        <taxon>Sar</taxon>
        <taxon>Stramenopiles</taxon>
        <taxon>Bigyra</taxon>
        <taxon>Labyrinthulomycetes</taxon>
        <taxon>Thraustochytrida</taxon>
        <taxon>Thraustochytriidae</taxon>
        <taxon>Hondaea</taxon>
    </lineage>
</organism>
<keyword evidence="8" id="KW-1185">Reference proteome</keyword>
<dbReference type="InParanoid" id="A0A2R5GUL4"/>
<name>A0A2R5GUL4_9STRA</name>
<dbReference type="EMBL" id="BEYU01000114">
    <property type="protein sequence ID" value="GBG32061.1"/>
    <property type="molecule type" value="Genomic_DNA"/>
</dbReference>
<dbReference type="InterPro" id="IPR013083">
    <property type="entry name" value="Znf_RING/FYVE/PHD"/>
</dbReference>
<keyword evidence="1" id="KW-0479">Metal-binding</keyword>
<dbReference type="PANTHER" id="PTHR14155:SF627">
    <property type="entry name" value="OS06G0192800 PROTEIN"/>
    <property type="match status" value="1"/>
</dbReference>
<feature type="domain" description="RING-type" evidence="6">
    <location>
        <begin position="272"/>
        <end position="314"/>
    </location>
</feature>
<evidence type="ECO:0000313" key="8">
    <source>
        <dbReference type="Proteomes" id="UP000241890"/>
    </source>
</evidence>
<dbReference type="PANTHER" id="PTHR14155">
    <property type="entry name" value="RING FINGER DOMAIN-CONTAINING"/>
    <property type="match status" value="1"/>
</dbReference>
<sequence length="323" mass="34755">MFLASAIADPDACVRKEGELLAKLATSVLETLRDPVLGAAMHASIECARSGDLDGLRNQLQESQSELQNAELAISQSSAQTTISAAGAEAVAAAAVNTTNTTAINDNNNTDTLAPAQRLHGVHEGNVAFMFGTVRELLQPGHSFQGNIKIPISESAANKDLLQPDIGKRTPYALHVLRTFTDERGEEQILVKHAAHDDEQVCVLTLSSDADGAQITFNDMETFCQGRASLEAQELTGTRFDSALRAAEKRITREALQRHCVSSAALSQDASCCICLEELCDSSEVIALPNCAHSLHLDCAARWYWLCDTCPQCRQQFNAAKAS</sequence>
<evidence type="ECO:0000256" key="1">
    <source>
        <dbReference type="ARBA" id="ARBA00022723"/>
    </source>
</evidence>
<evidence type="ECO:0000256" key="4">
    <source>
        <dbReference type="PROSITE-ProRule" id="PRU00175"/>
    </source>
</evidence>
<evidence type="ECO:0000313" key="7">
    <source>
        <dbReference type="EMBL" id="GBG32061.1"/>
    </source>
</evidence>
<keyword evidence="3" id="KW-0862">Zinc</keyword>
<dbReference type="Gene3D" id="3.30.40.10">
    <property type="entry name" value="Zinc/RING finger domain, C3HC4 (zinc finger)"/>
    <property type="match status" value="1"/>
</dbReference>
<evidence type="ECO:0000259" key="6">
    <source>
        <dbReference type="PROSITE" id="PS50089"/>
    </source>
</evidence>
<evidence type="ECO:0000256" key="3">
    <source>
        <dbReference type="ARBA" id="ARBA00022833"/>
    </source>
</evidence>
<reference evidence="7 8" key="1">
    <citation type="submission" date="2017-12" db="EMBL/GenBank/DDBJ databases">
        <title>Sequencing, de novo assembly and annotation of complete genome of a new Thraustochytrid species, strain FCC1311.</title>
        <authorList>
            <person name="Sedici K."/>
            <person name="Godart F."/>
            <person name="Aiese Cigliano R."/>
            <person name="Sanseverino W."/>
            <person name="Barakat M."/>
            <person name="Ortet P."/>
            <person name="Marechal E."/>
            <person name="Cagnac O."/>
            <person name="Amato A."/>
        </authorList>
    </citation>
    <scope>NUCLEOTIDE SEQUENCE [LARGE SCALE GENOMIC DNA]</scope>
</reference>
<feature type="coiled-coil region" evidence="5">
    <location>
        <begin position="53"/>
        <end position="80"/>
    </location>
</feature>
<dbReference type="OrthoDB" id="8062037at2759"/>
<dbReference type="GO" id="GO:0008270">
    <property type="term" value="F:zinc ion binding"/>
    <property type="evidence" value="ECO:0007669"/>
    <property type="project" value="UniProtKB-KW"/>
</dbReference>
<dbReference type="SMART" id="SM00184">
    <property type="entry name" value="RING"/>
    <property type="match status" value="1"/>
</dbReference>
<dbReference type="InterPro" id="IPR053238">
    <property type="entry name" value="RING-H2_zinc_finger"/>
</dbReference>
<evidence type="ECO:0000256" key="5">
    <source>
        <dbReference type="SAM" id="Coils"/>
    </source>
</evidence>
<dbReference type="Pfam" id="PF13639">
    <property type="entry name" value="zf-RING_2"/>
    <property type="match status" value="1"/>
</dbReference>
<evidence type="ECO:0000256" key="2">
    <source>
        <dbReference type="ARBA" id="ARBA00022771"/>
    </source>
</evidence>
<dbReference type="InterPro" id="IPR001841">
    <property type="entry name" value="Znf_RING"/>
</dbReference>
<accession>A0A2R5GUL4</accession>
<comment type="caution">
    <text evidence="7">The sequence shown here is derived from an EMBL/GenBank/DDBJ whole genome shotgun (WGS) entry which is preliminary data.</text>
</comment>
<keyword evidence="2 4" id="KW-0863">Zinc-finger</keyword>
<dbReference type="Proteomes" id="UP000241890">
    <property type="component" value="Unassembled WGS sequence"/>
</dbReference>
<dbReference type="PROSITE" id="PS50089">
    <property type="entry name" value="ZF_RING_2"/>
    <property type="match status" value="1"/>
</dbReference>
<dbReference type="SUPFAM" id="SSF57850">
    <property type="entry name" value="RING/U-box"/>
    <property type="match status" value="1"/>
</dbReference>
<gene>
    <name evidence="7" type="ORF">FCC1311_082862</name>
</gene>
<keyword evidence="5" id="KW-0175">Coiled coil</keyword>